<protein>
    <submittedName>
        <fullName evidence="2">RmlC-like cupin domain-containing protein</fullName>
    </submittedName>
</protein>
<organism evidence="2 3">
    <name type="scientific">Armillaria luteobubalina</name>
    <dbReference type="NCBI Taxonomy" id="153913"/>
    <lineage>
        <taxon>Eukaryota</taxon>
        <taxon>Fungi</taxon>
        <taxon>Dikarya</taxon>
        <taxon>Basidiomycota</taxon>
        <taxon>Agaricomycotina</taxon>
        <taxon>Agaricomycetes</taxon>
        <taxon>Agaricomycetidae</taxon>
        <taxon>Agaricales</taxon>
        <taxon>Marasmiineae</taxon>
        <taxon>Physalacriaceae</taxon>
        <taxon>Armillaria</taxon>
    </lineage>
</organism>
<dbReference type="InterPro" id="IPR009327">
    <property type="entry name" value="Cupin_DUF985"/>
</dbReference>
<dbReference type="PANTHER" id="PTHR33387">
    <property type="entry name" value="RMLC-LIKE JELLY ROLL FOLD PROTEIN"/>
    <property type="match status" value="1"/>
</dbReference>
<dbReference type="CDD" id="cd06121">
    <property type="entry name" value="cupin_YML079wp"/>
    <property type="match status" value="1"/>
</dbReference>
<dbReference type="PANTHER" id="PTHR33387:SF3">
    <property type="entry name" value="DUF985 DOMAIN-CONTAINING PROTEIN"/>
    <property type="match status" value="1"/>
</dbReference>
<accession>A0AA39US42</accession>
<evidence type="ECO:0000259" key="1">
    <source>
        <dbReference type="Pfam" id="PF06172"/>
    </source>
</evidence>
<name>A0AA39US42_9AGAR</name>
<proteinExistence type="predicted"/>
<dbReference type="SUPFAM" id="SSF51182">
    <property type="entry name" value="RmlC-like cupins"/>
    <property type="match status" value="1"/>
</dbReference>
<dbReference type="Proteomes" id="UP001175228">
    <property type="component" value="Unassembled WGS sequence"/>
</dbReference>
<dbReference type="InterPro" id="IPR039935">
    <property type="entry name" value="YML079W-like"/>
</dbReference>
<gene>
    <name evidence="2" type="ORF">EDD18DRAFT_1348088</name>
</gene>
<dbReference type="InterPro" id="IPR011051">
    <property type="entry name" value="RmlC_Cupin_sf"/>
</dbReference>
<dbReference type="EMBL" id="JAUEPU010000007">
    <property type="protein sequence ID" value="KAK0500683.1"/>
    <property type="molecule type" value="Genomic_DNA"/>
</dbReference>
<sequence>MAVSPTHELIDKLHLVKHPEGEPTSLTEYAALVGYYVETDRQESTVPSPFVDGNAPRSLSTSIYYLLTADSPSGVIHMNKSTYHVLHQGRAEYTLITPRPGAPPRIETIIMGTNPEKGETRLLLVGTGVWKMSRLLPEDVEDKEKAKAGCLITEVVVPGFHWEDHKFLTMDGLTDLFKGIDLDEELMCHLARSVRKA</sequence>
<feature type="domain" description="DUF985" evidence="1">
    <location>
        <begin position="8"/>
        <end position="167"/>
    </location>
</feature>
<comment type="caution">
    <text evidence="2">The sequence shown here is derived from an EMBL/GenBank/DDBJ whole genome shotgun (WGS) entry which is preliminary data.</text>
</comment>
<evidence type="ECO:0000313" key="3">
    <source>
        <dbReference type="Proteomes" id="UP001175228"/>
    </source>
</evidence>
<dbReference type="Pfam" id="PF06172">
    <property type="entry name" value="Cupin_5"/>
    <property type="match status" value="1"/>
</dbReference>
<dbReference type="InterPro" id="IPR014710">
    <property type="entry name" value="RmlC-like_jellyroll"/>
</dbReference>
<reference evidence="2" key="1">
    <citation type="submission" date="2023-06" db="EMBL/GenBank/DDBJ databases">
        <authorList>
            <consortium name="Lawrence Berkeley National Laboratory"/>
            <person name="Ahrendt S."/>
            <person name="Sahu N."/>
            <person name="Indic B."/>
            <person name="Wong-Bajracharya J."/>
            <person name="Merenyi Z."/>
            <person name="Ke H.-M."/>
            <person name="Monk M."/>
            <person name="Kocsube S."/>
            <person name="Drula E."/>
            <person name="Lipzen A."/>
            <person name="Balint B."/>
            <person name="Henrissat B."/>
            <person name="Andreopoulos B."/>
            <person name="Martin F.M."/>
            <person name="Harder C.B."/>
            <person name="Rigling D."/>
            <person name="Ford K.L."/>
            <person name="Foster G.D."/>
            <person name="Pangilinan J."/>
            <person name="Papanicolaou A."/>
            <person name="Barry K."/>
            <person name="LaButti K."/>
            <person name="Viragh M."/>
            <person name="Koriabine M."/>
            <person name="Yan M."/>
            <person name="Riley R."/>
            <person name="Champramary S."/>
            <person name="Plett K.L."/>
            <person name="Tsai I.J."/>
            <person name="Slot J."/>
            <person name="Sipos G."/>
            <person name="Plett J."/>
            <person name="Nagy L.G."/>
            <person name="Grigoriev I.V."/>
        </authorList>
    </citation>
    <scope>NUCLEOTIDE SEQUENCE</scope>
    <source>
        <strain evidence="2">HWK02</strain>
    </source>
</reference>
<dbReference type="Gene3D" id="2.60.120.10">
    <property type="entry name" value="Jelly Rolls"/>
    <property type="match status" value="1"/>
</dbReference>
<dbReference type="AlphaFoldDB" id="A0AA39US42"/>
<evidence type="ECO:0000313" key="2">
    <source>
        <dbReference type="EMBL" id="KAK0500683.1"/>
    </source>
</evidence>
<keyword evidence="3" id="KW-1185">Reference proteome</keyword>